<dbReference type="Proteomes" id="UP000663832">
    <property type="component" value="Unassembled WGS sequence"/>
</dbReference>
<sequence length="148" mass="16293">MLHSIITLTLCLSFLPIISSQNLNGIFLIDSCKCNSSAETCEPSGPFIFNQQRATVAIRYGSQQVGIGSLGKNQLDLYLNQNRCKGLWNGKTHSAELKCQHKGGIMCTTNLRCLSGLCLDETKTIISSSSIKRNISYLFMISILIMLV</sequence>
<evidence type="ECO:0000313" key="3">
    <source>
        <dbReference type="EMBL" id="CAF0891374.1"/>
    </source>
</evidence>
<evidence type="ECO:0000313" key="2">
    <source>
        <dbReference type="EMBL" id="CAF0719576.1"/>
    </source>
</evidence>
<dbReference type="EMBL" id="CAJNOM010000040">
    <property type="protein sequence ID" value="CAF0891374.1"/>
    <property type="molecule type" value="Genomic_DNA"/>
</dbReference>
<dbReference type="OrthoDB" id="9987651at2759"/>
<accession>A0A813YXJ8</accession>
<comment type="caution">
    <text evidence="3">The sequence shown here is derived from an EMBL/GenBank/DDBJ whole genome shotgun (WGS) entry which is preliminary data.</text>
</comment>
<reference evidence="3" key="1">
    <citation type="submission" date="2021-02" db="EMBL/GenBank/DDBJ databases">
        <authorList>
            <person name="Nowell W R."/>
        </authorList>
    </citation>
    <scope>NUCLEOTIDE SEQUENCE</scope>
</reference>
<dbReference type="AlphaFoldDB" id="A0A813YXJ8"/>
<keyword evidence="4" id="KW-1185">Reference proteome</keyword>
<proteinExistence type="predicted"/>
<organism evidence="3 4">
    <name type="scientific">Adineta steineri</name>
    <dbReference type="NCBI Taxonomy" id="433720"/>
    <lineage>
        <taxon>Eukaryota</taxon>
        <taxon>Metazoa</taxon>
        <taxon>Spiralia</taxon>
        <taxon>Gnathifera</taxon>
        <taxon>Rotifera</taxon>
        <taxon>Eurotatoria</taxon>
        <taxon>Bdelloidea</taxon>
        <taxon>Adinetida</taxon>
        <taxon>Adinetidae</taxon>
        <taxon>Adineta</taxon>
    </lineage>
</organism>
<protein>
    <submittedName>
        <fullName evidence="3">Uncharacterized protein</fullName>
    </submittedName>
</protein>
<evidence type="ECO:0000256" key="1">
    <source>
        <dbReference type="SAM" id="SignalP"/>
    </source>
</evidence>
<gene>
    <name evidence="2" type="ORF">BJG266_LOCUS112</name>
    <name evidence="3" type="ORF">QVE165_LOCUS8966</name>
</gene>
<name>A0A813YXJ8_9BILA</name>
<keyword evidence="1" id="KW-0732">Signal</keyword>
<dbReference type="Proteomes" id="UP000663877">
    <property type="component" value="Unassembled WGS sequence"/>
</dbReference>
<feature type="chain" id="PRO_5035599059" evidence="1">
    <location>
        <begin position="21"/>
        <end position="148"/>
    </location>
</feature>
<dbReference type="EMBL" id="CAJNOI010000001">
    <property type="protein sequence ID" value="CAF0719576.1"/>
    <property type="molecule type" value="Genomic_DNA"/>
</dbReference>
<feature type="signal peptide" evidence="1">
    <location>
        <begin position="1"/>
        <end position="20"/>
    </location>
</feature>
<evidence type="ECO:0000313" key="4">
    <source>
        <dbReference type="Proteomes" id="UP000663832"/>
    </source>
</evidence>